<dbReference type="EMBL" id="BK032628">
    <property type="protein sequence ID" value="DAF52013.1"/>
    <property type="molecule type" value="Genomic_DNA"/>
</dbReference>
<reference evidence="1" key="1">
    <citation type="journal article" date="2021" name="Proc. Natl. Acad. Sci. U.S.A.">
        <title>A Catalog of Tens of Thousands of Viruses from Human Metagenomes Reveals Hidden Associations with Chronic Diseases.</title>
        <authorList>
            <person name="Tisza M.J."/>
            <person name="Buck C.B."/>
        </authorList>
    </citation>
    <scope>NUCLEOTIDE SEQUENCE</scope>
    <source>
        <strain evidence="1">CtNHp14</strain>
    </source>
</reference>
<proteinExistence type="predicted"/>
<accession>A0A8S5SLT4</accession>
<name>A0A8S5SLT4_9CAUD</name>
<protein>
    <submittedName>
        <fullName evidence="1">Protease inhibitor</fullName>
    </submittedName>
</protein>
<sequence length="38" mass="4288">MDYGKTVEDAAMAIVQNIPNVKSFHIEPQGTQKGMFYK</sequence>
<evidence type="ECO:0000313" key="1">
    <source>
        <dbReference type="EMBL" id="DAF52013.1"/>
    </source>
</evidence>
<organism evidence="1">
    <name type="scientific">Siphoviridae sp. ctNHp14</name>
    <dbReference type="NCBI Taxonomy" id="2827857"/>
    <lineage>
        <taxon>Viruses</taxon>
        <taxon>Duplodnaviria</taxon>
        <taxon>Heunggongvirae</taxon>
        <taxon>Uroviricota</taxon>
        <taxon>Caudoviricetes</taxon>
    </lineage>
</organism>